<feature type="chain" id="PRO_5045268376" evidence="3">
    <location>
        <begin position="29"/>
        <end position="409"/>
    </location>
</feature>
<feature type="domain" description="Capsule synthesis protein CapA" evidence="4">
    <location>
        <begin position="75"/>
        <end position="329"/>
    </location>
</feature>
<dbReference type="InterPro" id="IPR052169">
    <property type="entry name" value="CW_Biosynth-Accessory"/>
</dbReference>
<dbReference type="Proteomes" id="UP001164959">
    <property type="component" value="Chromosome"/>
</dbReference>
<evidence type="ECO:0000256" key="1">
    <source>
        <dbReference type="ARBA" id="ARBA00005662"/>
    </source>
</evidence>
<gene>
    <name evidence="5" type="ORF">OJ254_26990</name>
</gene>
<feature type="region of interest" description="Disordered" evidence="2">
    <location>
        <begin position="34"/>
        <end position="64"/>
    </location>
</feature>
<evidence type="ECO:0000313" key="5">
    <source>
        <dbReference type="EMBL" id="UZJ33261.1"/>
    </source>
</evidence>
<dbReference type="PANTHER" id="PTHR33393:SF13">
    <property type="entry name" value="PGA BIOSYNTHESIS PROTEIN CAPA"/>
    <property type="match status" value="1"/>
</dbReference>
<dbReference type="SUPFAM" id="SSF56300">
    <property type="entry name" value="Metallo-dependent phosphatases"/>
    <property type="match status" value="1"/>
</dbReference>
<evidence type="ECO:0000259" key="4">
    <source>
        <dbReference type="SMART" id="SM00854"/>
    </source>
</evidence>
<dbReference type="InterPro" id="IPR019079">
    <property type="entry name" value="Capsule_synth_CapA"/>
</dbReference>
<dbReference type="PROSITE" id="PS51257">
    <property type="entry name" value="PROKAR_LIPOPROTEIN"/>
    <property type="match status" value="1"/>
</dbReference>
<keyword evidence="3" id="KW-0732">Signal</keyword>
<dbReference type="PANTHER" id="PTHR33393">
    <property type="entry name" value="POLYGLUTAMINE SYNTHESIS ACCESSORY PROTEIN RV0574C-RELATED"/>
    <property type="match status" value="1"/>
</dbReference>
<name>A0ABY6PHG8_9ACTN</name>
<evidence type="ECO:0000256" key="3">
    <source>
        <dbReference type="SAM" id="SignalP"/>
    </source>
</evidence>
<dbReference type="SMART" id="SM00854">
    <property type="entry name" value="PGA_cap"/>
    <property type="match status" value="1"/>
</dbReference>
<evidence type="ECO:0000313" key="6">
    <source>
        <dbReference type="Proteomes" id="UP001164959"/>
    </source>
</evidence>
<dbReference type="InterPro" id="IPR029052">
    <property type="entry name" value="Metallo-depent_PP-like"/>
</dbReference>
<evidence type="ECO:0000256" key="2">
    <source>
        <dbReference type="SAM" id="MobiDB-lite"/>
    </source>
</evidence>
<organism evidence="5 6">
    <name type="scientific">Streptomyces endophytica</name>
    <dbReference type="NCBI Taxonomy" id="2991496"/>
    <lineage>
        <taxon>Bacteria</taxon>
        <taxon>Bacillati</taxon>
        <taxon>Actinomycetota</taxon>
        <taxon>Actinomycetes</taxon>
        <taxon>Kitasatosporales</taxon>
        <taxon>Streptomycetaceae</taxon>
        <taxon>Streptomyces</taxon>
    </lineage>
</organism>
<protein>
    <submittedName>
        <fullName evidence="5">CapA family protein</fullName>
    </submittedName>
</protein>
<comment type="similarity">
    <text evidence="1">Belongs to the CapA family.</text>
</comment>
<accession>A0ABY6PHG8</accession>
<reference evidence="5" key="1">
    <citation type="submission" date="2022-11" db="EMBL/GenBank/DDBJ databases">
        <title>Identification and genomic analyses of a novel endophytic actinobacterium Streptomyces endophytica sp. nov. with potential for biocontrol of Yam anthracnose.</title>
        <authorList>
            <person name="Huang X."/>
        </authorList>
    </citation>
    <scope>NUCLEOTIDE SEQUENCE</scope>
    <source>
        <strain evidence="5">HNM0140</strain>
    </source>
</reference>
<proteinExistence type="inferred from homology"/>
<dbReference type="RefSeq" id="WP_265364458.1">
    <property type="nucleotide sequence ID" value="NZ_CP110636.1"/>
</dbReference>
<sequence>MGRYGRYAAIGRTCVAGVLASALAGALAAGCGAGRSVTRRGPGAEASGSGARTGGEVRPSARARVGERAAPRSFTLVAAGDVIPTHPEVLDTAQEDAPLDGYGYDFRPMLKGVAPVVSGADVALCHLDAPLGPLDGPFTGYPLLQSPPQIATALKAAGYDSCGTASNHVLDQGLPGIRRTLDALDTVGLRHPGSARDGAEAARPVLLRAPGGARVAHLSYTDGIEEGGAIDDAPWAVNLLEEKTIVSDARAARRAGADVVVVSPAWGTEYRTAPDEEQLALARALTAAETDGRPDIDLIVGTHAHTPQPYEKVNGTWVVYGLGDQVSGAMRQPRGNWGTLARFRFAPPERPGGRWRVTEAAYVPQLAEQGPRIRVRNLARTGAHRDVRNRIGAAVLSRGAAEDGLTMGR</sequence>
<dbReference type="EMBL" id="CP110636">
    <property type="protein sequence ID" value="UZJ33261.1"/>
    <property type="molecule type" value="Genomic_DNA"/>
</dbReference>
<dbReference type="Pfam" id="PF09587">
    <property type="entry name" value="PGA_cap"/>
    <property type="match status" value="1"/>
</dbReference>
<dbReference type="Gene3D" id="3.60.21.10">
    <property type="match status" value="1"/>
</dbReference>
<dbReference type="CDD" id="cd07381">
    <property type="entry name" value="MPP_CapA"/>
    <property type="match status" value="1"/>
</dbReference>
<keyword evidence="6" id="KW-1185">Reference proteome</keyword>
<feature type="signal peptide" evidence="3">
    <location>
        <begin position="1"/>
        <end position="28"/>
    </location>
</feature>